<dbReference type="RefSeq" id="WP_058269677.1">
    <property type="nucleotide sequence ID" value="NZ_FMAZ01000011.1"/>
</dbReference>
<keyword evidence="10" id="KW-1185">Reference proteome</keyword>
<dbReference type="Pfam" id="PF01925">
    <property type="entry name" value="TauE"/>
    <property type="match status" value="1"/>
</dbReference>
<dbReference type="EMBL" id="LNQM01000012">
    <property type="protein sequence ID" value="KSU69646.1"/>
    <property type="molecule type" value="Genomic_DNA"/>
</dbReference>
<evidence type="ECO:0000256" key="4">
    <source>
        <dbReference type="ARBA" id="ARBA00022475"/>
    </source>
</evidence>
<feature type="transmembrane region" description="Helical" evidence="8">
    <location>
        <begin position="187"/>
        <end position="205"/>
    </location>
</feature>
<keyword evidence="3" id="KW-0813">Transport</keyword>
<keyword evidence="7 8" id="KW-0472">Membrane</keyword>
<dbReference type="GO" id="GO:0005886">
    <property type="term" value="C:plasma membrane"/>
    <property type="evidence" value="ECO:0007669"/>
    <property type="project" value="UniProtKB-SubCell"/>
</dbReference>
<evidence type="ECO:0000313" key="10">
    <source>
        <dbReference type="Proteomes" id="UP000053199"/>
    </source>
</evidence>
<evidence type="ECO:0000256" key="3">
    <source>
        <dbReference type="ARBA" id="ARBA00022448"/>
    </source>
</evidence>
<feature type="transmembrane region" description="Helical" evidence="8">
    <location>
        <begin position="96"/>
        <end position="117"/>
    </location>
</feature>
<evidence type="ECO:0000256" key="1">
    <source>
        <dbReference type="ARBA" id="ARBA00004651"/>
    </source>
</evidence>
<evidence type="ECO:0000256" key="6">
    <source>
        <dbReference type="ARBA" id="ARBA00022989"/>
    </source>
</evidence>
<evidence type="ECO:0000313" key="9">
    <source>
        <dbReference type="EMBL" id="KSU69646.1"/>
    </source>
</evidence>
<dbReference type="OrthoDB" id="5472127at2"/>
<keyword evidence="5 8" id="KW-0812">Transmembrane</keyword>
<dbReference type="AlphaFoldDB" id="A0A0V8I4E6"/>
<feature type="transmembrane region" description="Helical" evidence="8">
    <location>
        <begin position="162"/>
        <end position="181"/>
    </location>
</feature>
<evidence type="ECO:0000256" key="8">
    <source>
        <dbReference type="RuleBase" id="RU363041"/>
    </source>
</evidence>
<dbReference type="PANTHER" id="PTHR30269">
    <property type="entry name" value="TRANSMEMBRANE PROTEIN YFCA"/>
    <property type="match status" value="1"/>
</dbReference>
<keyword evidence="4 8" id="KW-1003">Cell membrane</keyword>
<feature type="transmembrane region" description="Helical" evidence="8">
    <location>
        <begin position="41"/>
        <end position="60"/>
    </location>
</feature>
<comment type="similarity">
    <text evidence="2 8">Belongs to the 4-toluene sulfonate uptake permease (TSUP) (TC 2.A.102) family.</text>
</comment>
<proteinExistence type="inferred from homology"/>
<gene>
    <name evidence="9" type="ORF">AS031_18715</name>
</gene>
<comment type="caution">
    <text evidence="9">The sequence shown here is derived from an EMBL/GenBank/DDBJ whole genome shotgun (WGS) entry which is preliminary data.</text>
</comment>
<evidence type="ECO:0000256" key="2">
    <source>
        <dbReference type="ARBA" id="ARBA00009142"/>
    </source>
</evidence>
<reference evidence="9 10" key="1">
    <citation type="journal article" date="2014" name="Arch. Microbiol.">
        <title>Arthrobacter enclensis sp. nov., isolated from sediment sample.</title>
        <authorList>
            <person name="Dastager S.G."/>
            <person name="Liu Q."/>
            <person name="Tang S.K."/>
            <person name="Krishnamurthi S."/>
            <person name="Lee J.C."/>
            <person name="Li W.J."/>
        </authorList>
    </citation>
    <scope>NUCLEOTIDE SEQUENCE [LARGE SCALE GENOMIC DNA]</scope>
    <source>
        <strain evidence="9 10">NIO-1008</strain>
    </source>
</reference>
<evidence type="ECO:0000256" key="7">
    <source>
        <dbReference type="ARBA" id="ARBA00023136"/>
    </source>
</evidence>
<keyword evidence="6 8" id="KW-1133">Transmembrane helix</keyword>
<dbReference type="InterPro" id="IPR002781">
    <property type="entry name" value="TM_pro_TauE-like"/>
</dbReference>
<name>A0A0V8I4E6_9MICC</name>
<sequence>MTVTEYAIIAGVIFLAACLQASSGFGMGMLAAPVIALIDPALLPASLILLALLVTVMVTVTERQSLDLRGTGWALLGRVPGSLLGTWLVAASSREGLAWVVVAVVVTGLVLAGRGWAPRPRRANLVAAGAASGIMGTATSIGGPPMALVWQNHDGPRLRGTMSAFFMVGSAISLAMLWAAGTVTGHMLVLALWMAPAVVAGYLASRRINRYLSAVRLKALAFGASALGSVLLVIQLVLGSA</sequence>
<dbReference type="PANTHER" id="PTHR30269:SF37">
    <property type="entry name" value="MEMBRANE TRANSPORTER PROTEIN"/>
    <property type="match status" value="1"/>
</dbReference>
<dbReference type="Proteomes" id="UP000053199">
    <property type="component" value="Unassembled WGS sequence"/>
</dbReference>
<comment type="subcellular location">
    <subcellularLocation>
        <location evidence="1 8">Cell membrane</location>
        <topology evidence="1 8">Multi-pass membrane protein</topology>
    </subcellularLocation>
</comment>
<feature type="transmembrane region" description="Helical" evidence="8">
    <location>
        <begin position="217"/>
        <end position="238"/>
    </location>
</feature>
<evidence type="ECO:0000256" key="5">
    <source>
        <dbReference type="ARBA" id="ARBA00022692"/>
    </source>
</evidence>
<dbReference type="STRING" id="993070.AS031_18715"/>
<organism evidence="9 10">
    <name type="scientific">Pseudarthrobacter enclensis</name>
    <dbReference type="NCBI Taxonomy" id="993070"/>
    <lineage>
        <taxon>Bacteria</taxon>
        <taxon>Bacillati</taxon>
        <taxon>Actinomycetota</taxon>
        <taxon>Actinomycetes</taxon>
        <taxon>Micrococcales</taxon>
        <taxon>Micrococcaceae</taxon>
        <taxon>Pseudarthrobacter</taxon>
    </lineage>
</organism>
<protein>
    <recommendedName>
        <fullName evidence="8">Probable membrane transporter protein</fullName>
    </recommendedName>
</protein>
<accession>A0A0V8I4E6</accession>
<dbReference type="InterPro" id="IPR052017">
    <property type="entry name" value="TSUP"/>
</dbReference>